<dbReference type="Proteomes" id="UP000478052">
    <property type="component" value="Unassembled WGS sequence"/>
</dbReference>
<organism evidence="1 2">
    <name type="scientific">Aphis craccivora</name>
    <name type="common">Cowpea aphid</name>
    <dbReference type="NCBI Taxonomy" id="307492"/>
    <lineage>
        <taxon>Eukaryota</taxon>
        <taxon>Metazoa</taxon>
        <taxon>Ecdysozoa</taxon>
        <taxon>Arthropoda</taxon>
        <taxon>Hexapoda</taxon>
        <taxon>Insecta</taxon>
        <taxon>Pterygota</taxon>
        <taxon>Neoptera</taxon>
        <taxon>Paraneoptera</taxon>
        <taxon>Hemiptera</taxon>
        <taxon>Sternorrhyncha</taxon>
        <taxon>Aphidomorpha</taxon>
        <taxon>Aphidoidea</taxon>
        <taxon>Aphididae</taxon>
        <taxon>Aphidini</taxon>
        <taxon>Aphis</taxon>
        <taxon>Aphis</taxon>
    </lineage>
</organism>
<evidence type="ECO:0000313" key="1">
    <source>
        <dbReference type="EMBL" id="KAF0763813.1"/>
    </source>
</evidence>
<accession>A0A6G0Z0J4</accession>
<name>A0A6G0Z0J4_APHCR</name>
<dbReference type="OrthoDB" id="418748at2759"/>
<evidence type="ECO:0000313" key="2">
    <source>
        <dbReference type="Proteomes" id="UP000478052"/>
    </source>
</evidence>
<dbReference type="PANTHER" id="PTHR23227:SF67">
    <property type="entry name" value="CRANIOFACIAL DEVELOPMENT PROTEIN 2-LIKE"/>
    <property type="match status" value="1"/>
</dbReference>
<comment type="caution">
    <text evidence="1">The sequence shown here is derived from an EMBL/GenBank/DDBJ whole genome shotgun (WGS) entry which is preliminary data.</text>
</comment>
<gene>
    <name evidence="1" type="ORF">FWK35_00007627</name>
</gene>
<sequence>MQEVKWKGEKARKLVKGTKSFIREKQIQGMMKSSRDFQEKVHGGYGLSFRNDARKKVLDFATAYDLAIVNTYFRKKKEHYVTYKNGRNKSQIDYFMVRTEKR</sequence>
<dbReference type="InterPro" id="IPR027124">
    <property type="entry name" value="Swc5/CFDP1/2"/>
</dbReference>
<keyword evidence="2" id="KW-1185">Reference proteome</keyword>
<dbReference type="Gene3D" id="3.60.10.10">
    <property type="entry name" value="Endonuclease/exonuclease/phosphatase"/>
    <property type="match status" value="1"/>
</dbReference>
<reference evidence="1 2" key="1">
    <citation type="submission" date="2019-08" db="EMBL/GenBank/DDBJ databases">
        <title>Whole genome of Aphis craccivora.</title>
        <authorList>
            <person name="Voronova N.V."/>
            <person name="Shulinski R.S."/>
            <person name="Bandarenka Y.V."/>
            <person name="Zhorov D.G."/>
            <person name="Warner D."/>
        </authorList>
    </citation>
    <scope>NUCLEOTIDE SEQUENCE [LARGE SCALE GENOMIC DNA]</scope>
    <source>
        <strain evidence="1">180601</strain>
        <tissue evidence="1">Whole Body</tissue>
    </source>
</reference>
<dbReference type="EMBL" id="VUJU01001791">
    <property type="protein sequence ID" value="KAF0763813.1"/>
    <property type="molecule type" value="Genomic_DNA"/>
</dbReference>
<dbReference type="AlphaFoldDB" id="A0A6G0Z0J4"/>
<proteinExistence type="predicted"/>
<dbReference type="InterPro" id="IPR036691">
    <property type="entry name" value="Endo/exonu/phosph_ase_sf"/>
</dbReference>
<protein>
    <submittedName>
        <fullName evidence="1">Craniofacial development protein 2-like</fullName>
    </submittedName>
</protein>
<dbReference type="PANTHER" id="PTHR23227">
    <property type="entry name" value="BUCENTAUR RELATED"/>
    <property type="match status" value="1"/>
</dbReference>